<comment type="caution">
    <text evidence="14">The sequence shown here is derived from an EMBL/GenBank/DDBJ whole genome shotgun (WGS) entry which is preliminary data.</text>
</comment>
<dbReference type="PANTHER" id="PTHR34220">
    <property type="entry name" value="SENSOR HISTIDINE KINASE YPDA"/>
    <property type="match status" value="1"/>
</dbReference>
<evidence type="ECO:0000313" key="14">
    <source>
        <dbReference type="EMBL" id="MCR8630504.1"/>
    </source>
</evidence>
<reference evidence="14 15" key="1">
    <citation type="submission" date="2022-08" db="EMBL/GenBank/DDBJ databases">
        <title>Paenibacillus endoradicis sp. nov., Paenibacillus radicibacter sp. nov and Paenibacillus pararadicis sp. nov., three cold-adapted plant growth-promoting bacteria isolated from root of Larix gmelinii in Great Khingan.</title>
        <authorList>
            <person name="Xue H."/>
        </authorList>
    </citation>
    <scope>NUCLEOTIDE SEQUENCE [LARGE SCALE GENOMIC DNA]</scope>
    <source>
        <strain evidence="14 15">N5-1-1-5</strain>
    </source>
</reference>
<dbReference type="InterPro" id="IPR010559">
    <property type="entry name" value="Sig_transdc_His_kin_internal"/>
</dbReference>
<feature type="domain" description="HAMP" evidence="13">
    <location>
        <begin position="316"/>
        <end position="368"/>
    </location>
</feature>
<keyword evidence="2" id="KW-1003">Cell membrane</keyword>
<evidence type="ECO:0000256" key="12">
    <source>
        <dbReference type="SAM" id="Phobius"/>
    </source>
</evidence>
<evidence type="ECO:0000256" key="7">
    <source>
        <dbReference type="ARBA" id="ARBA00022777"/>
    </source>
</evidence>
<evidence type="ECO:0000256" key="8">
    <source>
        <dbReference type="ARBA" id="ARBA00022840"/>
    </source>
</evidence>
<dbReference type="Gene3D" id="3.30.450.20">
    <property type="entry name" value="PAS domain"/>
    <property type="match status" value="2"/>
</dbReference>
<proteinExistence type="predicted"/>
<dbReference type="Gene3D" id="6.10.340.10">
    <property type="match status" value="1"/>
</dbReference>
<gene>
    <name evidence="14" type="ORF">NV381_04710</name>
</gene>
<dbReference type="SMART" id="SM00304">
    <property type="entry name" value="HAMP"/>
    <property type="match status" value="1"/>
</dbReference>
<keyword evidence="15" id="KW-1185">Reference proteome</keyword>
<accession>A0ABT1YBD1</accession>
<dbReference type="SUPFAM" id="SSF158472">
    <property type="entry name" value="HAMP domain-like"/>
    <property type="match status" value="1"/>
</dbReference>
<keyword evidence="3" id="KW-0597">Phosphoprotein</keyword>
<keyword evidence="6" id="KW-0547">Nucleotide-binding</keyword>
<dbReference type="PANTHER" id="PTHR34220:SF11">
    <property type="entry name" value="SENSOR PROTEIN KINASE HPTS"/>
    <property type="match status" value="1"/>
</dbReference>
<evidence type="ECO:0000256" key="10">
    <source>
        <dbReference type="ARBA" id="ARBA00023012"/>
    </source>
</evidence>
<dbReference type="Gene3D" id="3.30.565.10">
    <property type="entry name" value="Histidine kinase-like ATPase, C-terminal domain"/>
    <property type="match status" value="1"/>
</dbReference>
<dbReference type="PROSITE" id="PS50885">
    <property type="entry name" value="HAMP"/>
    <property type="match status" value="1"/>
</dbReference>
<dbReference type="Pfam" id="PF00672">
    <property type="entry name" value="HAMP"/>
    <property type="match status" value="1"/>
</dbReference>
<keyword evidence="9 12" id="KW-1133">Transmembrane helix</keyword>
<keyword evidence="4" id="KW-0808">Transferase</keyword>
<dbReference type="InterPro" id="IPR003594">
    <property type="entry name" value="HATPase_dom"/>
</dbReference>
<dbReference type="InterPro" id="IPR036890">
    <property type="entry name" value="HATPase_C_sf"/>
</dbReference>
<keyword evidence="11 12" id="KW-0472">Membrane</keyword>
<feature type="transmembrane region" description="Helical" evidence="12">
    <location>
        <begin position="12"/>
        <end position="34"/>
    </location>
</feature>
<dbReference type="SUPFAM" id="SSF55874">
    <property type="entry name" value="ATPase domain of HSP90 chaperone/DNA topoisomerase II/histidine kinase"/>
    <property type="match status" value="1"/>
</dbReference>
<comment type="subcellular location">
    <subcellularLocation>
        <location evidence="1">Cell membrane</location>
        <topology evidence="1">Multi-pass membrane protein</topology>
    </subcellularLocation>
</comment>
<dbReference type="Pfam" id="PF06580">
    <property type="entry name" value="His_kinase"/>
    <property type="match status" value="1"/>
</dbReference>
<evidence type="ECO:0000256" key="6">
    <source>
        <dbReference type="ARBA" id="ARBA00022741"/>
    </source>
</evidence>
<dbReference type="GO" id="GO:0016301">
    <property type="term" value="F:kinase activity"/>
    <property type="evidence" value="ECO:0007669"/>
    <property type="project" value="UniProtKB-KW"/>
</dbReference>
<evidence type="ECO:0000256" key="3">
    <source>
        <dbReference type="ARBA" id="ARBA00022553"/>
    </source>
</evidence>
<evidence type="ECO:0000256" key="9">
    <source>
        <dbReference type="ARBA" id="ARBA00022989"/>
    </source>
</evidence>
<protein>
    <submittedName>
        <fullName evidence="14">Histidine kinase</fullName>
    </submittedName>
</protein>
<dbReference type="InterPro" id="IPR003660">
    <property type="entry name" value="HAMP_dom"/>
</dbReference>
<dbReference type="Pfam" id="PF02518">
    <property type="entry name" value="HATPase_c"/>
    <property type="match status" value="1"/>
</dbReference>
<evidence type="ECO:0000256" key="2">
    <source>
        <dbReference type="ARBA" id="ARBA00022475"/>
    </source>
</evidence>
<dbReference type="Proteomes" id="UP001300012">
    <property type="component" value="Unassembled WGS sequence"/>
</dbReference>
<keyword evidence="7 14" id="KW-0418">Kinase</keyword>
<dbReference type="RefSeq" id="WP_258212112.1">
    <property type="nucleotide sequence ID" value="NZ_JANQBD010000002.1"/>
</dbReference>
<evidence type="ECO:0000256" key="1">
    <source>
        <dbReference type="ARBA" id="ARBA00004651"/>
    </source>
</evidence>
<evidence type="ECO:0000313" key="15">
    <source>
        <dbReference type="Proteomes" id="UP001300012"/>
    </source>
</evidence>
<dbReference type="InterPro" id="IPR050640">
    <property type="entry name" value="Bact_2-comp_sensor_kinase"/>
</dbReference>
<keyword evidence="5 12" id="KW-0812">Transmembrane</keyword>
<keyword evidence="10" id="KW-0902">Two-component regulatory system</keyword>
<sequence>MKLSYSLRMRLSILFFLTLIVPLIIIVFVMPSYYQKLITTDTTTLTESSLTSLTHNIETYLEDLERLTVTPYWSEEVMRALKAKANVSYESTDAYSQFLTDKALNVTLPNFLKNPRNDILGTILLSYDGSVYVTSAFKNEPVDNYPFTEQGWYKQAVEADGKVSFISAHAQDYLKKPTITQVFSVARLIKDPDSKQPLAVMKADADTVILEKIANDIKFNVRSIVAIFDEQHHLIYSTASLPQELQQKLLFPALNGQTIDEYVVVSKKVTQANWNIVVLLDNSELKAKLEGIYIVGLLLAGGGIVLTLLVFFTLSQWIIKPFREMTFVMKRVQKGELLTRVAVRGKDEVAELGKALNTMIDQLKELIDSEYKAVLNQRDAEYRALQSQIQPHFLYNTLNGFIGLNRVGDRRLLEKSILSLSSMLRYILEHNDWSTVAEEMLFIKKYGELQQLRFQDRLTLDLYTDPAATAYLLPKLLLQPLVENAIIHGIEPLNRSCTLTVSCLIHNTQNEEALVITIRDDGAGFAPDKVDDSVAIGLTNVRNRLLIAYEHADIHIWSESDQGTLVTITIPLREVRL</sequence>
<organism evidence="14 15">
    <name type="scientific">Paenibacillus radicis</name>
    <name type="common">ex Xue et al. 2023</name>
    <dbReference type="NCBI Taxonomy" id="2972489"/>
    <lineage>
        <taxon>Bacteria</taxon>
        <taxon>Bacillati</taxon>
        <taxon>Bacillota</taxon>
        <taxon>Bacilli</taxon>
        <taxon>Bacillales</taxon>
        <taxon>Paenibacillaceae</taxon>
        <taxon>Paenibacillus</taxon>
    </lineage>
</organism>
<evidence type="ECO:0000256" key="11">
    <source>
        <dbReference type="ARBA" id="ARBA00023136"/>
    </source>
</evidence>
<feature type="transmembrane region" description="Helical" evidence="12">
    <location>
        <begin position="292"/>
        <end position="319"/>
    </location>
</feature>
<keyword evidence="8" id="KW-0067">ATP-binding</keyword>
<name>A0ABT1YBD1_9BACL</name>
<evidence type="ECO:0000256" key="5">
    <source>
        <dbReference type="ARBA" id="ARBA00022692"/>
    </source>
</evidence>
<dbReference type="EMBL" id="JANQBD010000002">
    <property type="protein sequence ID" value="MCR8630504.1"/>
    <property type="molecule type" value="Genomic_DNA"/>
</dbReference>
<evidence type="ECO:0000259" key="13">
    <source>
        <dbReference type="PROSITE" id="PS50885"/>
    </source>
</evidence>
<evidence type="ECO:0000256" key="4">
    <source>
        <dbReference type="ARBA" id="ARBA00022679"/>
    </source>
</evidence>
<dbReference type="CDD" id="cd06225">
    <property type="entry name" value="HAMP"/>
    <property type="match status" value="1"/>
</dbReference>